<dbReference type="InterPro" id="IPR000182">
    <property type="entry name" value="GNAT_dom"/>
</dbReference>
<dbReference type="InterPro" id="IPR016181">
    <property type="entry name" value="Acyl_CoA_acyltransferase"/>
</dbReference>
<dbReference type="EMBL" id="JWIY01000001">
    <property type="protein sequence ID" value="KIC78169.1"/>
    <property type="molecule type" value="Genomic_DNA"/>
</dbReference>
<feature type="domain" description="N-acetyltransferase" evidence="1">
    <location>
        <begin position="1"/>
        <end position="159"/>
    </location>
</feature>
<dbReference type="Gene3D" id="3.40.630.30">
    <property type="match status" value="1"/>
</dbReference>
<gene>
    <name evidence="2" type="ORF">RN79_00910</name>
</gene>
<organism evidence="2 3">
    <name type="scientific">Streptococcus constellatus</name>
    <dbReference type="NCBI Taxonomy" id="76860"/>
    <lineage>
        <taxon>Bacteria</taxon>
        <taxon>Bacillati</taxon>
        <taxon>Bacillota</taxon>
        <taxon>Bacilli</taxon>
        <taxon>Lactobacillales</taxon>
        <taxon>Streptococcaceae</taxon>
        <taxon>Streptococcus</taxon>
        <taxon>Streptococcus anginosus group</taxon>
    </lineage>
</organism>
<sequence>MKLSLYNEAEHYHSLNSYSLNDITHTDTPQNIIEKSKKDKDRYPIVILDNKDCKIIGFFCLHLNAGPKEYGYYQNDYALIRGFSIDDNFRNQGYGSNALGEIFEFIDSTLNLEINHIILAVNEKNMFAQKAYKNSGFFVVRRDVEGKKGKLIIMEKNRNK</sequence>
<name>A0A0C1HLL2_STRCV</name>
<evidence type="ECO:0000313" key="2">
    <source>
        <dbReference type="EMBL" id="KIC78169.1"/>
    </source>
</evidence>
<keyword evidence="2" id="KW-0808">Transferase</keyword>
<dbReference type="CDD" id="cd04301">
    <property type="entry name" value="NAT_SF"/>
    <property type="match status" value="1"/>
</dbReference>
<dbReference type="AlphaFoldDB" id="A0A0C1HLL2"/>
<dbReference type="SUPFAM" id="SSF55729">
    <property type="entry name" value="Acyl-CoA N-acyltransferases (Nat)"/>
    <property type="match status" value="1"/>
</dbReference>
<protein>
    <submittedName>
        <fullName evidence="2">Acetyltransferase</fullName>
    </submittedName>
</protein>
<comment type="caution">
    <text evidence="2">The sequence shown here is derived from an EMBL/GenBank/DDBJ whole genome shotgun (WGS) entry which is preliminary data.</text>
</comment>
<accession>A0A0C1HLL2</accession>
<dbReference type="Pfam" id="PF00583">
    <property type="entry name" value="Acetyltransf_1"/>
    <property type="match status" value="1"/>
</dbReference>
<dbReference type="OrthoDB" id="66776at2"/>
<dbReference type="PROSITE" id="PS51186">
    <property type="entry name" value="GNAT"/>
    <property type="match status" value="1"/>
</dbReference>
<dbReference type="GO" id="GO:0016747">
    <property type="term" value="F:acyltransferase activity, transferring groups other than amino-acyl groups"/>
    <property type="evidence" value="ECO:0007669"/>
    <property type="project" value="InterPro"/>
</dbReference>
<evidence type="ECO:0000259" key="1">
    <source>
        <dbReference type="PROSITE" id="PS51186"/>
    </source>
</evidence>
<evidence type="ECO:0000313" key="3">
    <source>
        <dbReference type="Proteomes" id="UP000031339"/>
    </source>
</evidence>
<proteinExistence type="predicted"/>
<dbReference type="RefSeq" id="WP_037613169.1">
    <property type="nucleotide sequence ID" value="NZ_JWIY01000001.1"/>
</dbReference>
<dbReference type="Proteomes" id="UP000031339">
    <property type="component" value="Unassembled WGS sequence"/>
</dbReference>
<reference evidence="2 3" key="1">
    <citation type="submission" date="2014-12" db="EMBL/GenBank/DDBJ databases">
        <title>Partial genome sequence of Streptococcus constellatus KCOM 1650 (= ChDC B144).</title>
        <authorList>
            <person name="Kook J.-K."/>
            <person name="Park S.-N."/>
            <person name="Lim Y.K."/>
            <person name="Jo E."/>
        </authorList>
    </citation>
    <scope>NUCLEOTIDE SEQUENCE [LARGE SCALE GENOMIC DNA]</scope>
    <source>
        <strain evidence="2 3">KCOM 1650</strain>
    </source>
</reference>